<dbReference type="Proteomes" id="UP001152798">
    <property type="component" value="Chromosome 2"/>
</dbReference>
<dbReference type="OrthoDB" id="8193595at2759"/>
<feature type="region of interest" description="Disordered" evidence="1">
    <location>
        <begin position="597"/>
        <end position="637"/>
    </location>
</feature>
<reference evidence="2" key="1">
    <citation type="submission" date="2022-01" db="EMBL/GenBank/DDBJ databases">
        <authorList>
            <person name="King R."/>
        </authorList>
    </citation>
    <scope>NUCLEOTIDE SEQUENCE</scope>
</reference>
<feature type="region of interest" description="Disordered" evidence="1">
    <location>
        <begin position="468"/>
        <end position="533"/>
    </location>
</feature>
<sequence length="914" mass="103937">MQILFSKIRVAYEDWKPVRDSPLRHIRHPVYHKSNGYSYIPGKKGMHQTAEQSEKIEVFSPAPPTILGSFSVFGHATVNAREHASQINKKLTRPHLGELAGVESRPKVSNYQFRHQYPHAYSNYHHSDLKRPQYAANEQSYFYEGSLRPPPHEQSKAYTHSSLAPASYYGYDQGHVGGQVYHEEKYYRPQKVYNSFQHPSPTYSTQHNAYKTTLSPSNYDSTYSYYSSPGSQIDTEYYNQNPVGAIPLNTKTDSKLKPVTENNVHEHLSHYGRPFQNAQSYTTADKLSDNIDTFVTTFPAPSTVETKLRFSDVAQPFKVSSFENVAVSSSKPDINQPVYTEDVYPISVTTIDVPTAVNTQNIKNDYDEYDTKYQKPFKPSPFDHSNHKITTNSYKNYNENNPPAFLPTPSTDVSPYLTEPKSEITTINPVLNYYQESNSLSSVDNKPEDPSESYTEIYSTVPIETTTKSIPVRSRRPSRPPFSSTSTTNYNNQYWDSYYKHQRRRRPTNKVRSRENVEKNNYNKQRTTTTTTTTTAPENEEVDVLDYTTVSPEINSPLNREQYEYTGDKIEPTIALETVNEKHNIKNMDLDETNTKFDDITNASSSTTTTTTPTTQVTTVPPVSVEPGNRLKNKYGNRPRFSIKDYREKLNRASTTASPQENEKSKPIRNETEFKFRRTKSPTVARTTTESSESIQTSFEHKFQKYKTRGTSWYKSTSTTTPSNNAEITTTERSNSFKPSTNRYKPGTGKYYSRYRTSTVAPKEVDDSPTTTTKVTIRPKGVFSAKRQPFPLKSKPTTPKSEDEEEDEVPLFSDSLKTNENEVYSSVITKKMDDATTTTISTGDEKEASDKEVGELTGLESSRVADLTSSSSNDFKQSSHYKSDKAASKRPLSKITLPTDNPILPLEAFFQIQQ</sequence>
<dbReference type="AlphaFoldDB" id="A0A9P0EGQ1"/>
<evidence type="ECO:0000313" key="2">
    <source>
        <dbReference type="EMBL" id="CAH1393621.1"/>
    </source>
</evidence>
<feature type="compositionally biased region" description="Basic residues" evidence="1">
    <location>
        <begin position="500"/>
        <end position="511"/>
    </location>
</feature>
<keyword evidence="3" id="KW-1185">Reference proteome</keyword>
<feature type="compositionally biased region" description="Low complexity" evidence="1">
    <location>
        <begin position="604"/>
        <end position="627"/>
    </location>
</feature>
<feature type="compositionally biased region" description="Basic and acidic residues" evidence="1">
    <location>
        <begin position="661"/>
        <end position="676"/>
    </location>
</feature>
<feature type="region of interest" description="Disordered" evidence="1">
    <location>
        <begin position="713"/>
        <end position="817"/>
    </location>
</feature>
<feature type="compositionally biased region" description="Polar residues" evidence="1">
    <location>
        <begin position="713"/>
        <end position="743"/>
    </location>
</feature>
<feature type="region of interest" description="Disordered" evidence="1">
    <location>
        <begin position="830"/>
        <end position="900"/>
    </location>
</feature>
<protein>
    <submittedName>
        <fullName evidence="2">Uncharacterized protein</fullName>
    </submittedName>
</protein>
<organism evidence="2 3">
    <name type="scientific">Nezara viridula</name>
    <name type="common">Southern green stink bug</name>
    <name type="synonym">Cimex viridulus</name>
    <dbReference type="NCBI Taxonomy" id="85310"/>
    <lineage>
        <taxon>Eukaryota</taxon>
        <taxon>Metazoa</taxon>
        <taxon>Ecdysozoa</taxon>
        <taxon>Arthropoda</taxon>
        <taxon>Hexapoda</taxon>
        <taxon>Insecta</taxon>
        <taxon>Pterygota</taxon>
        <taxon>Neoptera</taxon>
        <taxon>Paraneoptera</taxon>
        <taxon>Hemiptera</taxon>
        <taxon>Heteroptera</taxon>
        <taxon>Panheteroptera</taxon>
        <taxon>Pentatomomorpha</taxon>
        <taxon>Pentatomoidea</taxon>
        <taxon>Pentatomidae</taxon>
        <taxon>Pentatominae</taxon>
        <taxon>Nezara</taxon>
    </lineage>
</organism>
<evidence type="ECO:0000256" key="1">
    <source>
        <dbReference type="SAM" id="MobiDB-lite"/>
    </source>
</evidence>
<feature type="compositionally biased region" description="Low complexity" evidence="1">
    <location>
        <begin position="687"/>
        <end position="696"/>
    </location>
</feature>
<name>A0A9P0EGQ1_NEZVI</name>
<dbReference type="EMBL" id="OV725078">
    <property type="protein sequence ID" value="CAH1393621.1"/>
    <property type="molecule type" value="Genomic_DNA"/>
</dbReference>
<feature type="region of interest" description="Disordered" evidence="1">
    <location>
        <begin position="650"/>
        <end position="696"/>
    </location>
</feature>
<accession>A0A9P0EGQ1</accession>
<gene>
    <name evidence="2" type="ORF">NEZAVI_LOCUS4258</name>
</gene>
<proteinExistence type="predicted"/>
<feature type="compositionally biased region" description="Basic and acidic residues" evidence="1">
    <location>
        <begin position="843"/>
        <end position="854"/>
    </location>
</feature>
<evidence type="ECO:0000313" key="3">
    <source>
        <dbReference type="Proteomes" id="UP001152798"/>
    </source>
</evidence>
<feature type="compositionally biased region" description="Polar residues" evidence="1">
    <location>
        <begin position="867"/>
        <end position="880"/>
    </location>
</feature>